<geneLocation type="plasmid" evidence="1 2">
    <name>p2</name>
</geneLocation>
<evidence type="ECO:0000313" key="1">
    <source>
        <dbReference type="EMBL" id="BAN28165.1"/>
    </source>
</evidence>
<dbReference type="EMBL" id="AP013062">
    <property type="protein sequence ID" value="BAN28165.1"/>
    <property type="molecule type" value="Genomic_DNA"/>
</dbReference>
<dbReference type="AlphaFoldDB" id="R4X1D8"/>
<name>R4X1D8_9BURK</name>
<organism evidence="1 2">
    <name type="scientific">Caballeronia insecticola</name>
    <dbReference type="NCBI Taxonomy" id="758793"/>
    <lineage>
        <taxon>Bacteria</taxon>
        <taxon>Pseudomonadati</taxon>
        <taxon>Pseudomonadota</taxon>
        <taxon>Betaproteobacteria</taxon>
        <taxon>Burkholderiales</taxon>
        <taxon>Burkholderiaceae</taxon>
        <taxon>Caballeronia</taxon>
    </lineage>
</organism>
<evidence type="ECO:0000313" key="2">
    <source>
        <dbReference type="Proteomes" id="UP000013966"/>
    </source>
</evidence>
<accession>R4X1D8</accession>
<dbReference type="HOGENOM" id="CLU_3115462_0_0_4"/>
<dbReference type="Proteomes" id="UP000013966">
    <property type="component" value="Plasmid p2"/>
</dbReference>
<protein>
    <submittedName>
        <fullName evidence="1">Uncharacterized protein</fullName>
    </submittedName>
</protein>
<proteinExistence type="predicted"/>
<keyword evidence="2" id="KW-1185">Reference proteome</keyword>
<keyword evidence="1" id="KW-0614">Plasmid</keyword>
<gene>
    <name evidence="1" type="ORF">BRPE64_ECDS00070</name>
</gene>
<reference evidence="1 2" key="1">
    <citation type="journal article" date="2013" name="Genome Announc.">
        <title>Complete Genome Sequence of Burkholderia sp. Strain RPE64, Bacterial Symbiont of the Bean Bug Riptortus pedestris.</title>
        <authorList>
            <person name="Shibata T.F."/>
            <person name="Maeda T."/>
            <person name="Nikoh N."/>
            <person name="Yamaguchi K."/>
            <person name="Oshima K."/>
            <person name="Hattori M."/>
            <person name="Nishiyama T."/>
            <person name="Hasebe M."/>
            <person name="Fukatsu T."/>
            <person name="Kikuchi Y."/>
            <person name="Shigenobu S."/>
        </authorList>
    </citation>
    <scope>NUCLEOTIDE SEQUENCE [LARGE SCALE GENOMIC DNA]</scope>
    <source>
        <plasmid evidence="1 2">p2</plasmid>
    </source>
</reference>
<sequence length="50" mass="5465">MASERAARSAVLTKAASGLALIDLSLRWGEGAFATLRFWFLSFVLQGHQL</sequence>
<dbReference type="KEGG" id="buo:BRPE64_ECDS00070"/>
<reference evidence="1 2" key="2">
    <citation type="journal article" date="2018" name="Int. J. Syst. Evol. Microbiol.">
        <title>Burkholderia insecticola sp. nov., a gut symbiotic bacterium of the bean bug Riptortus pedestris.</title>
        <authorList>
            <person name="Takeshita K."/>
            <person name="Tamaki H."/>
            <person name="Ohbayashi T."/>
            <person name="Meng X.-Y."/>
            <person name="Sone T."/>
            <person name="Mitani Y."/>
            <person name="Peeters C."/>
            <person name="Kikuchi Y."/>
            <person name="Vandamme P."/>
        </authorList>
    </citation>
    <scope>NUCLEOTIDE SEQUENCE [LARGE SCALE GENOMIC DNA]</scope>
    <source>
        <strain evidence="1">RPE64</strain>
        <plasmid evidence="1 2">p2</plasmid>
    </source>
</reference>